<proteinExistence type="inferred from homology"/>
<dbReference type="InterPro" id="IPR030678">
    <property type="entry name" value="Peptide/Ni-bd"/>
</dbReference>
<evidence type="ECO:0000313" key="8">
    <source>
        <dbReference type="Proteomes" id="UP000001600"/>
    </source>
</evidence>
<accession>B9JQG4</accession>
<dbReference type="InterPro" id="IPR039424">
    <property type="entry name" value="SBP_5"/>
</dbReference>
<dbReference type="SUPFAM" id="SSF53850">
    <property type="entry name" value="Periplasmic binding protein-like II"/>
    <property type="match status" value="1"/>
</dbReference>
<dbReference type="KEGG" id="ara:Arad_12408"/>
<feature type="chain" id="PRO_5002887276" evidence="5">
    <location>
        <begin position="31"/>
        <end position="540"/>
    </location>
</feature>
<organism evidence="7 8">
    <name type="scientific">Rhizobium rhizogenes (strain K84 / ATCC BAA-868)</name>
    <name type="common">Agrobacterium radiobacter</name>
    <dbReference type="NCBI Taxonomy" id="311403"/>
    <lineage>
        <taxon>Bacteria</taxon>
        <taxon>Pseudomonadati</taxon>
        <taxon>Pseudomonadota</taxon>
        <taxon>Alphaproteobacteria</taxon>
        <taxon>Hyphomicrobiales</taxon>
        <taxon>Rhizobiaceae</taxon>
        <taxon>Rhizobium/Agrobacterium group</taxon>
        <taxon>Rhizobium</taxon>
    </lineage>
</organism>
<evidence type="ECO:0000259" key="6">
    <source>
        <dbReference type="Pfam" id="PF00496"/>
    </source>
</evidence>
<evidence type="ECO:0000256" key="2">
    <source>
        <dbReference type="ARBA" id="ARBA00005695"/>
    </source>
</evidence>
<dbReference type="AlphaFoldDB" id="B9JQG4"/>
<keyword evidence="7" id="KW-0614">Plasmid</keyword>
<dbReference type="FunFam" id="3.90.76.10:FF:000007">
    <property type="entry name" value="Dipeptide ABC transporter periplasmic dipeptide-binding protein"/>
    <property type="match status" value="1"/>
</dbReference>
<dbReference type="PROSITE" id="PS51318">
    <property type="entry name" value="TAT"/>
    <property type="match status" value="1"/>
</dbReference>
<evidence type="ECO:0000256" key="3">
    <source>
        <dbReference type="ARBA" id="ARBA00022448"/>
    </source>
</evidence>
<sequence>MTELSRRNLIKLAGASLPLLYLGSGGHALAESHNDTLRYITGGAFNTLDPIGVGASADSVVLGASIYDRLVRFDRAPTDNKGSYVFDYNNIRGELAERYDVSQDGLTYTFHLRSEATFHDGRPVTAEDVKWSLDRAVVANVTGRAQLQTGSLTDPKQFSVVDPLTFQIKLEKADRLVLPNLASMFAPIYNSKLVRENVPADQPWGEAWLQNNTAGGGAYKVQSYKQGQQLVLVRHDGWKSSTLPAFPRVIIQTIPEAATRANLISRGDADITLNLLPETFATLRKNEAVKTIAEPMPGGIAYLIFNTKQAPFDDVRVRKAISLAVPYDVLFAIGASGQGAPLFGAKWEKEPDTADYPQALPWRTDVEEAKRQLAAAGYPNGFTTKLHYNTNKAAFAASPAALLQEALAKVGITIEIEPLPDAQWAEATSNKRLPLMIDRSFSMFPAADYFFRIFFLGGQRWNLSQWDNAEVSEILPKARFETDPEKYAAYAKRLISLVYQEAPAILLWRPTQEVVTAASIGGFTTWFHNLVDPRDLARTS</sequence>
<evidence type="ECO:0000256" key="4">
    <source>
        <dbReference type="ARBA" id="ARBA00022729"/>
    </source>
</evidence>
<evidence type="ECO:0000256" key="5">
    <source>
        <dbReference type="SAM" id="SignalP"/>
    </source>
</evidence>
<comment type="similarity">
    <text evidence="2">Belongs to the bacterial solute-binding protein 5 family.</text>
</comment>
<dbReference type="HOGENOM" id="CLU_017028_7_2_5"/>
<dbReference type="PIRSF" id="PIRSF002741">
    <property type="entry name" value="MppA"/>
    <property type="match status" value="1"/>
</dbReference>
<dbReference type="InterPro" id="IPR006311">
    <property type="entry name" value="TAT_signal"/>
</dbReference>
<reference evidence="7 8" key="1">
    <citation type="journal article" date="2009" name="J. Bacteriol.">
        <title>Genome sequences of three Agrobacterium biovars help elucidate the evolution of multichromosome genomes in bacteria.</title>
        <authorList>
            <person name="Slater S.C."/>
            <person name="Goldman B.S."/>
            <person name="Goodner B."/>
            <person name="Setubal J.C."/>
            <person name="Farrand S.K."/>
            <person name="Nester E.W."/>
            <person name="Burr T.J."/>
            <person name="Banta L."/>
            <person name="Dickerman A.W."/>
            <person name="Paulsen I."/>
            <person name="Otten L."/>
            <person name="Suen G."/>
            <person name="Welch R."/>
            <person name="Almeida N.F."/>
            <person name="Arnold F."/>
            <person name="Burton O.T."/>
            <person name="Du Z."/>
            <person name="Ewing A."/>
            <person name="Godsy E."/>
            <person name="Heisel S."/>
            <person name="Houmiel K.L."/>
            <person name="Jhaveri J."/>
            <person name="Lu J."/>
            <person name="Miller N.M."/>
            <person name="Norton S."/>
            <person name="Chen Q."/>
            <person name="Phoolcharoen W."/>
            <person name="Ohlin V."/>
            <person name="Ondrusek D."/>
            <person name="Pride N."/>
            <person name="Stricklin S.L."/>
            <person name="Sun J."/>
            <person name="Wheeler C."/>
            <person name="Wilson L."/>
            <person name="Zhu H."/>
            <person name="Wood D.W."/>
        </authorList>
    </citation>
    <scope>NUCLEOTIDE SEQUENCE [LARGE SCALE GENOMIC DNA]</scope>
    <source>
        <strain evidence="8">K84 / ATCC BAA-868</strain>
        <plasmid evidence="7 8">pAtK84c</plasmid>
    </source>
</reference>
<dbReference type="RefSeq" id="WP_012653375.1">
    <property type="nucleotide sequence ID" value="NC_011987.1"/>
</dbReference>
<dbReference type="CDD" id="cd08512">
    <property type="entry name" value="PBP2_NikA_DppA_OppA_like_7"/>
    <property type="match status" value="1"/>
</dbReference>
<evidence type="ECO:0000256" key="1">
    <source>
        <dbReference type="ARBA" id="ARBA00004418"/>
    </source>
</evidence>
<name>B9JQG4_RHIR8</name>
<comment type="subcellular location">
    <subcellularLocation>
        <location evidence="1">Periplasm</location>
    </subcellularLocation>
</comment>
<keyword evidence="4 5" id="KW-0732">Signal</keyword>
<feature type="signal peptide" evidence="5">
    <location>
        <begin position="1"/>
        <end position="30"/>
    </location>
</feature>
<geneLocation type="plasmid" evidence="7 8">
    <name>pAtK84c</name>
</geneLocation>
<dbReference type="PANTHER" id="PTHR30290">
    <property type="entry name" value="PERIPLASMIC BINDING COMPONENT OF ABC TRANSPORTER"/>
    <property type="match status" value="1"/>
</dbReference>
<dbReference type="InterPro" id="IPR000914">
    <property type="entry name" value="SBP_5_dom"/>
</dbReference>
<evidence type="ECO:0000313" key="7">
    <source>
        <dbReference type="EMBL" id="ACM31383.1"/>
    </source>
</evidence>
<feature type="domain" description="Solute-binding protein family 5" evidence="6">
    <location>
        <begin position="91"/>
        <end position="459"/>
    </location>
</feature>
<protein>
    <submittedName>
        <fullName evidence="7">ABC transporter substrate-binding protein</fullName>
    </submittedName>
</protein>
<dbReference type="EMBL" id="CP000631">
    <property type="protein sequence ID" value="ACM31383.1"/>
    <property type="molecule type" value="Genomic_DNA"/>
</dbReference>
<dbReference type="Gene3D" id="3.10.105.10">
    <property type="entry name" value="Dipeptide-binding Protein, Domain 3"/>
    <property type="match status" value="1"/>
</dbReference>
<dbReference type="Proteomes" id="UP000001600">
    <property type="component" value="Plasmid pAtK84c"/>
</dbReference>
<dbReference type="GO" id="GO:0030288">
    <property type="term" value="C:outer membrane-bounded periplasmic space"/>
    <property type="evidence" value="ECO:0007669"/>
    <property type="project" value="UniProtKB-ARBA"/>
</dbReference>
<dbReference type="GO" id="GO:1904680">
    <property type="term" value="F:peptide transmembrane transporter activity"/>
    <property type="evidence" value="ECO:0007669"/>
    <property type="project" value="TreeGrafter"/>
</dbReference>
<dbReference type="GO" id="GO:0043190">
    <property type="term" value="C:ATP-binding cassette (ABC) transporter complex"/>
    <property type="evidence" value="ECO:0007669"/>
    <property type="project" value="InterPro"/>
</dbReference>
<dbReference type="GO" id="GO:0015833">
    <property type="term" value="P:peptide transport"/>
    <property type="evidence" value="ECO:0007669"/>
    <property type="project" value="TreeGrafter"/>
</dbReference>
<gene>
    <name evidence="7" type="ordered locus">Arad_12408</name>
</gene>
<dbReference type="PANTHER" id="PTHR30290:SF10">
    <property type="entry name" value="PERIPLASMIC OLIGOPEPTIDE-BINDING PROTEIN-RELATED"/>
    <property type="match status" value="1"/>
</dbReference>
<dbReference type="Gene3D" id="3.40.190.10">
    <property type="entry name" value="Periplasmic binding protein-like II"/>
    <property type="match status" value="1"/>
</dbReference>
<dbReference type="Pfam" id="PF00496">
    <property type="entry name" value="SBP_bac_5"/>
    <property type="match status" value="1"/>
</dbReference>
<keyword evidence="3" id="KW-0813">Transport</keyword>